<keyword evidence="2" id="KW-1185">Reference proteome</keyword>
<proteinExistence type="predicted"/>
<dbReference type="STRING" id="1314778.A0A5C3NWE9"/>
<dbReference type="InParanoid" id="A0A5C3NWE9"/>
<dbReference type="EMBL" id="ML211560">
    <property type="protein sequence ID" value="TFK81786.1"/>
    <property type="molecule type" value="Genomic_DNA"/>
</dbReference>
<gene>
    <name evidence="1" type="ORF">K466DRAFT_501552</name>
</gene>
<dbReference type="AlphaFoldDB" id="A0A5C3NWE9"/>
<sequence length="155" mass="17646">PAEHPPPSRIVLIPPAKPAVEDLYGFDALVFVPHEARGRVVTIRCAANMTRRGPPRPMPFVDEWFPGSTPTSRVLTKSRGTTTLRRPLEIWYCPVSQARQSPLNRAVAQLTMGAEERPWYGPVVVMKFYGPSRKEYADADTREFPRLANFFRKWP</sequence>
<feature type="non-terminal residue" evidence="1">
    <location>
        <position position="1"/>
    </location>
</feature>
<evidence type="ECO:0000313" key="1">
    <source>
        <dbReference type="EMBL" id="TFK81786.1"/>
    </source>
</evidence>
<organism evidence="1 2">
    <name type="scientific">Polyporus arcularius HHB13444</name>
    <dbReference type="NCBI Taxonomy" id="1314778"/>
    <lineage>
        <taxon>Eukaryota</taxon>
        <taxon>Fungi</taxon>
        <taxon>Dikarya</taxon>
        <taxon>Basidiomycota</taxon>
        <taxon>Agaricomycotina</taxon>
        <taxon>Agaricomycetes</taxon>
        <taxon>Polyporales</taxon>
        <taxon>Polyporaceae</taxon>
        <taxon>Polyporus</taxon>
    </lineage>
</organism>
<accession>A0A5C3NWE9</accession>
<dbReference type="Proteomes" id="UP000308197">
    <property type="component" value="Unassembled WGS sequence"/>
</dbReference>
<reference evidence="1 2" key="1">
    <citation type="journal article" date="2019" name="Nat. Ecol. Evol.">
        <title>Megaphylogeny resolves global patterns of mushroom evolution.</title>
        <authorList>
            <person name="Varga T."/>
            <person name="Krizsan K."/>
            <person name="Foldi C."/>
            <person name="Dima B."/>
            <person name="Sanchez-Garcia M."/>
            <person name="Sanchez-Ramirez S."/>
            <person name="Szollosi G.J."/>
            <person name="Szarkandi J.G."/>
            <person name="Papp V."/>
            <person name="Albert L."/>
            <person name="Andreopoulos W."/>
            <person name="Angelini C."/>
            <person name="Antonin V."/>
            <person name="Barry K.W."/>
            <person name="Bougher N.L."/>
            <person name="Buchanan P."/>
            <person name="Buyck B."/>
            <person name="Bense V."/>
            <person name="Catcheside P."/>
            <person name="Chovatia M."/>
            <person name="Cooper J."/>
            <person name="Damon W."/>
            <person name="Desjardin D."/>
            <person name="Finy P."/>
            <person name="Geml J."/>
            <person name="Haridas S."/>
            <person name="Hughes K."/>
            <person name="Justo A."/>
            <person name="Karasinski D."/>
            <person name="Kautmanova I."/>
            <person name="Kiss B."/>
            <person name="Kocsube S."/>
            <person name="Kotiranta H."/>
            <person name="LaButti K.M."/>
            <person name="Lechner B.E."/>
            <person name="Liimatainen K."/>
            <person name="Lipzen A."/>
            <person name="Lukacs Z."/>
            <person name="Mihaltcheva S."/>
            <person name="Morgado L.N."/>
            <person name="Niskanen T."/>
            <person name="Noordeloos M.E."/>
            <person name="Ohm R.A."/>
            <person name="Ortiz-Santana B."/>
            <person name="Ovrebo C."/>
            <person name="Racz N."/>
            <person name="Riley R."/>
            <person name="Savchenko A."/>
            <person name="Shiryaev A."/>
            <person name="Soop K."/>
            <person name="Spirin V."/>
            <person name="Szebenyi C."/>
            <person name="Tomsovsky M."/>
            <person name="Tulloss R.E."/>
            <person name="Uehling J."/>
            <person name="Grigoriev I.V."/>
            <person name="Vagvolgyi C."/>
            <person name="Papp T."/>
            <person name="Martin F.M."/>
            <person name="Miettinen O."/>
            <person name="Hibbett D.S."/>
            <person name="Nagy L.G."/>
        </authorList>
    </citation>
    <scope>NUCLEOTIDE SEQUENCE [LARGE SCALE GENOMIC DNA]</scope>
    <source>
        <strain evidence="1 2">HHB13444</strain>
    </source>
</reference>
<name>A0A5C3NWE9_9APHY</name>
<evidence type="ECO:0000313" key="2">
    <source>
        <dbReference type="Proteomes" id="UP000308197"/>
    </source>
</evidence>
<protein>
    <submittedName>
        <fullName evidence="1">Uncharacterized protein</fullName>
    </submittedName>
</protein>